<protein>
    <submittedName>
        <fullName evidence="5">HTH-type transcriptional regulator DegA</fullName>
    </submittedName>
</protein>
<dbReference type="SMART" id="SM00354">
    <property type="entry name" value="HTH_LACI"/>
    <property type="match status" value="1"/>
</dbReference>
<evidence type="ECO:0000313" key="6">
    <source>
        <dbReference type="Proteomes" id="UP000763557"/>
    </source>
</evidence>
<dbReference type="InterPro" id="IPR046335">
    <property type="entry name" value="LacI/GalR-like_sensor"/>
</dbReference>
<evidence type="ECO:0000256" key="3">
    <source>
        <dbReference type="ARBA" id="ARBA00023163"/>
    </source>
</evidence>
<dbReference type="PROSITE" id="PS50932">
    <property type="entry name" value="HTH_LACI_2"/>
    <property type="match status" value="1"/>
</dbReference>
<keyword evidence="6" id="KW-1185">Reference proteome</keyword>
<dbReference type="PROSITE" id="PS00356">
    <property type="entry name" value="HTH_LACI_1"/>
    <property type="match status" value="1"/>
</dbReference>
<evidence type="ECO:0000256" key="2">
    <source>
        <dbReference type="ARBA" id="ARBA00023125"/>
    </source>
</evidence>
<sequence length="347" mass="37194">MRRRTVTMSDVAREAGVSVMTVSNVLNDRSNVGADTRLHVLEVVDRLGYEINLTARRLRSGRTGTVGLIVPRFDLHYYGELAALISDALAADRMHLVVEQSGASRERELSALSLARLQQYDGVLLGAVGLDTADLDRIHPDLPIVLLGEQDVPDRYHRVQMRNAAGARLATEHLISCGASRIAALGGKLTAPRPEMATYRANGWAGALADAGLDPRPDLVIPLHDYSIAEARATITDVLAAGLKIDGIFAVTDEVAIGALAGLNDAGLRVPDDVQLVGFDNLDISQHLTPGLTTIDPDRPAMVAEALRLLRRQLADKNAAPEHIVSTVSLVTRGSTRNSPCSACTDE</sequence>
<evidence type="ECO:0000313" key="5">
    <source>
        <dbReference type="EMBL" id="NRN71213.1"/>
    </source>
</evidence>
<comment type="caution">
    <text evidence="5">The sequence shown here is derived from an EMBL/GenBank/DDBJ whole genome shotgun (WGS) entry which is preliminary data.</text>
</comment>
<dbReference type="PANTHER" id="PTHR30146:SF109">
    <property type="entry name" value="HTH-TYPE TRANSCRIPTIONAL REGULATOR GALS"/>
    <property type="match status" value="1"/>
</dbReference>
<dbReference type="Pfam" id="PF13377">
    <property type="entry name" value="Peripla_BP_3"/>
    <property type="match status" value="1"/>
</dbReference>
<reference evidence="5 6" key="1">
    <citation type="submission" date="2020-01" db="EMBL/GenBank/DDBJ databases">
        <title>Kibdelosporangium persica a novel Actinomycetes from a hot desert in Iran.</title>
        <authorList>
            <person name="Safaei N."/>
            <person name="Zaburannyi N."/>
            <person name="Mueller R."/>
            <person name="Wink J."/>
        </authorList>
    </citation>
    <scope>NUCLEOTIDE SEQUENCE [LARGE SCALE GENOMIC DNA]</scope>
    <source>
        <strain evidence="5 6">4NS15</strain>
    </source>
</reference>
<dbReference type="Pfam" id="PF00356">
    <property type="entry name" value="LacI"/>
    <property type="match status" value="1"/>
</dbReference>
<proteinExistence type="predicted"/>
<dbReference type="RefSeq" id="WP_217281788.1">
    <property type="nucleotide sequence ID" value="NZ_CBCSGW010000045.1"/>
</dbReference>
<dbReference type="Proteomes" id="UP000763557">
    <property type="component" value="Unassembled WGS sequence"/>
</dbReference>
<keyword evidence="3" id="KW-0804">Transcription</keyword>
<dbReference type="PANTHER" id="PTHR30146">
    <property type="entry name" value="LACI-RELATED TRANSCRIPTIONAL REPRESSOR"/>
    <property type="match status" value="1"/>
</dbReference>
<feature type="domain" description="HTH lacI-type" evidence="4">
    <location>
        <begin position="6"/>
        <end position="60"/>
    </location>
</feature>
<name>A0ABX2FIH2_9PSEU</name>
<keyword evidence="2" id="KW-0238">DNA-binding</keyword>
<keyword evidence="1" id="KW-0805">Transcription regulation</keyword>
<dbReference type="EMBL" id="JAAATY010000055">
    <property type="protein sequence ID" value="NRN71213.1"/>
    <property type="molecule type" value="Genomic_DNA"/>
</dbReference>
<organism evidence="5 6">
    <name type="scientific">Kibdelosporangium persicum</name>
    <dbReference type="NCBI Taxonomy" id="2698649"/>
    <lineage>
        <taxon>Bacteria</taxon>
        <taxon>Bacillati</taxon>
        <taxon>Actinomycetota</taxon>
        <taxon>Actinomycetes</taxon>
        <taxon>Pseudonocardiales</taxon>
        <taxon>Pseudonocardiaceae</taxon>
        <taxon>Kibdelosporangium</taxon>
    </lineage>
</organism>
<evidence type="ECO:0000259" key="4">
    <source>
        <dbReference type="PROSITE" id="PS50932"/>
    </source>
</evidence>
<dbReference type="InterPro" id="IPR000843">
    <property type="entry name" value="HTH_LacI"/>
</dbReference>
<dbReference type="CDD" id="cd06267">
    <property type="entry name" value="PBP1_LacI_sugar_binding-like"/>
    <property type="match status" value="1"/>
</dbReference>
<dbReference type="CDD" id="cd01392">
    <property type="entry name" value="HTH_LacI"/>
    <property type="match status" value="1"/>
</dbReference>
<accession>A0ABX2FIH2</accession>
<gene>
    <name evidence="5" type="ORF">GC106_84880</name>
</gene>
<evidence type="ECO:0000256" key="1">
    <source>
        <dbReference type="ARBA" id="ARBA00023015"/>
    </source>
</evidence>